<feature type="binding site" evidence="5">
    <location>
        <begin position="407"/>
        <end position="408"/>
    </location>
    <ligand>
        <name>FMN</name>
        <dbReference type="ChEBI" id="CHEBI:58210"/>
    </ligand>
</feature>
<dbReference type="AlphaFoldDB" id="A0A9P6CSG6"/>
<comment type="caution">
    <text evidence="7">The sequence shown here is derived from an EMBL/GenBank/DDBJ whole genome shotgun (WGS) entry which is preliminary data.</text>
</comment>
<dbReference type="Pfam" id="PF01070">
    <property type="entry name" value="FMN_dh"/>
    <property type="match status" value="2"/>
</dbReference>
<dbReference type="PANTHER" id="PTHR10578:SF143">
    <property type="entry name" value="FMN-DEPENDENT ALPHA-HYDROXY ACID DEHYDROGENASE PB1A11.03"/>
    <property type="match status" value="1"/>
</dbReference>
<feature type="binding site" evidence="5">
    <location>
        <position position="161"/>
    </location>
    <ligand>
        <name>FMN</name>
        <dbReference type="ChEBI" id="CHEBI:58210"/>
    </ligand>
</feature>
<feature type="domain" description="FMN hydroxy acid dehydrogenase" evidence="6">
    <location>
        <begin position="31"/>
        <end position="458"/>
    </location>
</feature>
<evidence type="ECO:0000256" key="3">
    <source>
        <dbReference type="ARBA" id="ARBA00024042"/>
    </source>
</evidence>
<keyword evidence="2" id="KW-0560">Oxidoreductase</keyword>
<accession>A0A9P6CSG6</accession>
<dbReference type="GO" id="GO:0016491">
    <property type="term" value="F:oxidoreductase activity"/>
    <property type="evidence" value="ECO:0007669"/>
    <property type="project" value="UniProtKB-KW"/>
</dbReference>
<dbReference type="GO" id="GO:0010181">
    <property type="term" value="F:FMN binding"/>
    <property type="evidence" value="ECO:0007669"/>
    <property type="project" value="InterPro"/>
</dbReference>
<evidence type="ECO:0000259" key="6">
    <source>
        <dbReference type="PROSITE" id="PS51349"/>
    </source>
</evidence>
<evidence type="ECO:0000256" key="1">
    <source>
        <dbReference type="ARBA" id="ARBA00001917"/>
    </source>
</evidence>
<sequence>MADPKPETVPGKSQWSSYMLQIYKSRTAPQPLGTVVFEEIEAKAKEKLKDYGGAFMYAGGSAGTNATYRANLEAFKKWGIIPRMLVNATSTNLETTIFGVTHSAPLFIAPIGVQAIFAPEAEFNPARAAKATGVPFILSTGASRTIEEIAEANGDGHRWYQLYWPKNNDVTLSLLKRAKENNYKALVVTLDTMSLGWRPHDLEKAYIPFVHGVGVQIGTSDPVFMGRLGRKPVTGVRPAFPYDPTKFDKGVVEQDPEAVEATYLGMEWLKEANSGLYRDWEDLKFLRENWEGPLILKGIQSVHDAEKALESGVDGIVVSNHGGRQVDGAIPSLLALEHIMKSSKIKAAQKDNKFTILFDSGIRTGSDIIKALALGAQAVLRKSHLYSMSSLSQFRTEYVCLRCCKVGRPWVYGSVVGGQAGVEQVIRHTLADLDNTLALAGYRSLSDIQGKGEDVLMRLT</sequence>
<feature type="binding site" evidence="5">
    <location>
        <position position="198"/>
    </location>
    <ligand>
        <name>glyoxylate</name>
        <dbReference type="ChEBI" id="CHEBI:36655"/>
    </ligand>
</feature>
<dbReference type="PANTHER" id="PTHR10578">
    <property type="entry name" value="S -2-HYDROXY-ACID OXIDASE-RELATED"/>
    <property type="match status" value="1"/>
</dbReference>
<organism evidence="7 8">
    <name type="scientific">Pholiota conissans</name>
    <dbReference type="NCBI Taxonomy" id="109636"/>
    <lineage>
        <taxon>Eukaryota</taxon>
        <taxon>Fungi</taxon>
        <taxon>Dikarya</taxon>
        <taxon>Basidiomycota</taxon>
        <taxon>Agaricomycotina</taxon>
        <taxon>Agaricomycetes</taxon>
        <taxon>Agaricomycetidae</taxon>
        <taxon>Agaricales</taxon>
        <taxon>Agaricineae</taxon>
        <taxon>Strophariaceae</taxon>
        <taxon>Pholiota</taxon>
    </lineage>
</organism>
<evidence type="ECO:0000313" key="8">
    <source>
        <dbReference type="Proteomes" id="UP000807469"/>
    </source>
</evidence>
<dbReference type="EMBL" id="MU155240">
    <property type="protein sequence ID" value="KAF9478206.1"/>
    <property type="molecule type" value="Genomic_DNA"/>
</dbReference>
<dbReference type="InterPro" id="IPR000262">
    <property type="entry name" value="FMN-dep_DH"/>
</dbReference>
<feature type="binding site" evidence="5">
    <location>
        <position position="139"/>
    </location>
    <ligand>
        <name>FMN</name>
        <dbReference type="ChEBI" id="CHEBI:58210"/>
    </ligand>
</feature>
<dbReference type="Proteomes" id="UP000807469">
    <property type="component" value="Unassembled WGS sequence"/>
</dbReference>
<feature type="active site" description="Proton acceptor" evidence="4">
    <location>
        <position position="321"/>
    </location>
</feature>
<feature type="binding site" evidence="5">
    <location>
        <position position="324"/>
    </location>
    <ligand>
        <name>glyoxylate</name>
        <dbReference type="ChEBI" id="CHEBI:36655"/>
    </ligand>
</feature>
<evidence type="ECO:0000313" key="7">
    <source>
        <dbReference type="EMBL" id="KAF9478206.1"/>
    </source>
</evidence>
<feature type="binding site" evidence="5">
    <location>
        <position position="319"/>
    </location>
    <ligand>
        <name>FMN</name>
        <dbReference type="ChEBI" id="CHEBI:58210"/>
    </ligand>
</feature>
<proteinExistence type="inferred from homology"/>
<keyword evidence="8" id="KW-1185">Reference proteome</keyword>
<dbReference type="PROSITE" id="PS00557">
    <property type="entry name" value="FMN_HYDROXY_ACID_DH_1"/>
    <property type="match status" value="1"/>
</dbReference>
<gene>
    <name evidence="7" type="ORF">BDN70DRAFT_61341</name>
</gene>
<feature type="binding site" evidence="5">
    <location>
        <position position="189"/>
    </location>
    <ligand>
        <name>FMN</name>
        <dbReference type="ChEBI" id="CHEBI:58210"/>
    </ligand>
</feature>
<dbReference type="PROSITE" id="PS51349">
    <property type="entry name" value="FMN_HYDROXY_ACID_DH_2"/>
    <property type="match status" value="1"/>
</dbReference>
<protein>
    <submittedName>
        <fullName evidence="7">Oxidoreductase</fullName>
    </submittedName>
</protein>
<dbReference type="InterPro" id="IPR013785">
    <property type="entry name" value="Aldolase_TIM"/>
</dbReference>
<name>A0A9P6CSG6_9AGAR</name>
<comment type="similarity">
    <text evidence="3">Belongs to the FMN-dependent alpha-hydroxy acid dehydrogenase family.</text>
</comment>
<feature type="binding site" evidence="5">
    <location>
        <position position="321"/>
    </location>
    <ligand>
        <name>glyoxylate</name>
        <dbReference type="ChEBI" id="CHEBI:36655"/>
    </ligand>
</feature>
<evidence type="ECO:0000256" key="4">
    <source>
        <dbReference type="PIRSR" id="PIRSR000138-1"/>
    </source>
</evidence>
<reference evidence="7" key="1">
    <citation type="submission" date="2020-11" db="EMBL/GenBank/DDBJ databases">
        <authorList>
            <consortium name="DOE Joint Genome Institute"/>
            <person name="Ahrendt S."/>
            <person name="Riley R."/>
            <person name="Andreopoulos W."/>
            <person name="Labutti K."/>
            <person name="Pangilinan J."/>
            <person name="Ruiz-Duenas F.J."/>
            <person name="Barrasa J.M."/>
            <person name="Sanchez-Garcia M."/>
            <person name="Camarero S."/>
            <person name="Miyauchi S."/>
            <person name="Serrano A."/>
            <person name="Linde D."/>
            <person name="Babiker R."/>
            <person name="Drula E."/>
            <person name="Ayuso-Fernandez I."/>
            <person name="Pacheco R."/>
            <person name="Padilla G."/>
            <person name="Ferreira P."/>
            <person name="Barriuso J."/>
            <person name="Kellner H."/>
            <person name="Castanera R."/>
            <person name="Alfaro M."/>
            <person name="Ramirez L."/>
            <person name="Pisabarro A.G."/>
            <person name="Kuo A."/>
            <person name="Tritt A."/>
            <person name="Lipzen A."/>
            <person name="He G."/>
            <person name="Yan M."/>
            <person name="Ng V."/>
            <person name="Cullen D."/>
            <person name="Martin F."/>
            <person name="Rosso M.-N."/>
            <person name="Henrissat B."/>
            <person name="Hibbett D."/>
            <person name="Martinez A.T."/>
            <person name="Grigoriev I.V."/>
        </authorList>
    </citation>
    <scope>NUCLEOTIDE SEQUENCE</scope>
    <source>
        <strain evidence="7">CIRM-BRFM 674</strain>
    </source>
</reference>
<feature type="binding site" evidence="5">
    <location>
        <position position="297"/>
    </location>
    <ligand>
        <name>FMN</name>
        <dbReference type="ChEBI" id="CHEBI:58210"/>
    </ligand>
</feature>
<dbReference type="PIRSF" id="PIRSF000138">
    <property type="entry name" value="Al-hdrx_acd_dh"/>
    <property type="match status" value="1"/>
</dbReference>
<evidence type="ECO:0000256" key="2">
    <source>
        <dbReference type="ARBA" id="ARBA00023002"/>
    </source>
</evidence>
<dbReference type="OrthoDB" id="25826at2759"/>
<dbReference type="InterPro" id="IPR037396">
    <property type="entry name" value="FMN_HAD"/>
</dbReference>
<keyword evidence="5" id="KW-0288">FMN</keyword>
<dbReference type="Gene3D" id="3.20.20.70">
    <property type="entry name" value="Aldolase class I"/>
    <property type="match status" value="1"/>
</dbReference>
<dbReference type="SUPFAM" id="SSF51395">
    <property type="entry name" value="FMN-linked oxidoreductases"/>
    <property type="match status" value="2"/>
</dbReference>
<feature type="binding site" evidence="5">
    <location>
        <begin position="110"/>
        <end position="112"/>
    </location>
    <ligand>
        <name>FMN</name>
        <dbReference type="ChEBI" id="CHEBI:58210"/>
    </ligand>
</feature>
<dbReference type="InterPro" id="IPR008259">
    <property type="entry name" value="FMN_hydac_DH_AS"/>
</dbReference>
<feature type="binding site" evidence="5">
    <location>
        <begin position="359"/>
        <end position="363"/>
    </location>
    <ligand>
        <name>FMN</name>
        <dbReference type="ChEBI" id="CHEBI:58210"/>
    </ligand>
</feature>
<evidence type="ECO:0000256" key="5">
    <source>
        <dbReference type="PIRSR" id="PIRSR000138-2"/>
    </source>
</evidence>
<feature type="binding site" evidence="5">
    <location>
        <position position="163"/>
    </location>
    <ligand>
        <name>glyoxylate</name>
        <dbReference type="ChEBI" id="CHEBI:36655"/>
    </ligand>
</feature>
<comment type="cofactor">
    <cofactor evidence="1">
        <name>FMN</name>
        <dbReference type="ChEBI" id="CHEBI:58210"/>
    </cofactor>
</comment>
<feature type="binding site" evidence="5">
    <location>
        <position position="57"/>
    </location>
    <ligand>
        <name>glyoxylate</name>
        <dbReference type="ChEBI" id="CHEBI:36655"/>
    </ligand>
</feature>
<dbReference type="InterPro" id="IPR012133">
    <property type="entry name" value="Alpha-hydoxy_acid_DH_FMN"/>
</dbReference>
<keyword evidence="5" id="KW-0285">Flavoprotein</keyword>